<proteinExistence type="predicted"/>
<evidence type="ECO:0000313" key="1">
    <source>
        <dbReference type="EMBL" id="KAL3387633.1"/>
    </source>
</evidence>
<sequence>MGVVCSIYCQPLYLDHEISKSQCTHSSDLASTQALIMYPEAFFLLICTYLKLVTNLGHLEYFKIIIYYPALFGRRPDLLKL</sequence>
<comment type="caution">
    <text evidence="1">The sequence shown here is derived from an EMBL/GenBank/DDBJ whole genome shotgun (WGS) entry which is preliminary data.</text>
</comment>
<evidence type="ECO:0000313" key="2">
    <source>
        <dbReference type="Proteomes" id="UP001627154"/>
    </source>
</evidence>
<organism evidence="1 2">
    <name type="scientific">Trichogramma kaykai</name>
    <dbReference type="NCBI Taxonomy" id="54128"/>
    <lineage>
        <taxon>Eukaryota</taxon>
        <taxon>Metazoa</taxon>
        <taxon>Ecdysozoa</taxon>
        <taxon>Arthropoda</taxon>
        <taxon>Hexapoda</taxon>
        <taxon>Insecta</taxon>
        <taxon>Pterygota</taxon>
        <taxon>Neoptera</taxon>
        <taxon>Endopterygota</taxon>
        <taxon>Hymenoptera</taxon>
        <taxon>Apocrita</taxon>
        <taxon>Proctotrupomorpha</taxon>
        <taxon>Chalcidoidea</taxon>
        <taxon>Trichogrammatidae</taxon>
        <taxon>Trichogramma</taxon>
    </lineage>
</organism>
<name>A0ABD2W465_9HYME</name>
<keyword evidence="2" id="KW-1185">Reference proteome</keyword>
<accession>A0ABD2W465</accession>
<gene>
    <name evidence="1" type="ORF">TKK_016763</name>
</gene>
<dbReference type="EMBL" id="JBJJXI010000136">
    <property type="protein sequence ID" value="KAL3387633.1"/>
    <property type="molecule type" value="Genomic_DNA"/>
</dbReference>
<reference evidence="1 2" key="1">
    <citation type="journal article" date="2024" name="bioRxiv">
        <title>A reference genome for Trichogramma kaykai: A tiny desert-dwelling parasitoid wasp with competing sex-ratio distorters.</title>
        <authorList>
            <person name="Culotta J."/>
            <person name="Lindsey A.R."/>
        </authorList>
    </citation>
    <scope>NUCLEOTIDE SEQUENCE [LARGE SCALE GENOMIC DNA]</scope>
    <source>
        <strain evidence="1 2">KSX58</strain>
    </source>
</reference>
<protein>
    <submittedName>
        <fullName evidence="1">Uncharacterized protein</fullName>
    </submittedName>
</protein>
<dbReference type="AlphaFoldDB" id="A0ABD2W465"/>
<dbReference type="Proteomes" id="UP001627154">
    <property type="component" value="Unassembled WGS sequence"/>
</dbReference>